<dbReference type="Gene3D" id="3.40.50.12780">
    <property type="entry name" value="N-terminal domain of ligase-like"/>
    <property type="match status" value="1"/>
</dbReference>
<keyword evidence="5" id="KW-0587">Phenylpropanoid metabolism</keyword>
<dbReference type="InterPro" id="IPR042099">
    <property type="entry name" value="ANL_N_sf"/>
</dbReference>
<comment type="caution">
    <text evidence="12">The sequence shown here is derived from an EMBL/GenBank/DDBJ whole genome shotgun (WGS) entry which is preliminary data.</text>
</comment>
<evidence type="ECO:0000256" key="7">
    <source>
        <dbReference type="ARBA" id="ARBA00023163"/>
    </source>
</evidence>
<reference evidence="12 13" key="1">
    <citation type="journal article" date="2021" name="Comput. Struct. Biotechnol. J.">
        <title>De novo genome assembly of the potent medicinal plant Rehmannia glutinosa using nanopore technology.</title>
        <authorList>
            <person name="Ma L."/>
            <person name="Dong C."/>
            <person name="Song C."/>
            <person name="Wang X."/>
            <person name="Zheng X."/>
            <person name="Niu Y."/>
            <person name="Chen S."/>
            <person name="Feng W."/>
        </authorList>
    </citation>
    <scope>NUCLEOTIDE SEQUENCE [LARGE SCALE GENOMIC DNA]</scope>
    <source>
        <strain evidence="12">DH-2019</strain>
    </source>
</reference>
<dbReference type="CDD" id="cd05904">
    <property type="entry name" value="4CL"/>
    <property type="match status" value="1"/>
</dbReference>
<keyword evidence="7" id="KW-0804">Transcription</keyword>
<dbReference type="InterPro" id="IPR025110">
    <property type="entry name" value="AMP-bd_C"/>
</dbReference>
<evidence type="ECO:0000256" key="6">
    <source>
        <dbReference type="ARBA" id="ARBA00023125"/>
    </source>
</evidence>
<dbReference type="PROSITE" id="PS00455">
    <property type="entry name" value="AMP_BINDING"/>
    <property type="match status" value="1"/>
</dbReference>
<evidence type="ECO:0000313" key="13">
    <source>
        <dbReference type="Proteomes" id="UP001318860"/>
    </source>
</evidence>
<keyword evidence="10" id="KW-0472">Membrane</keyword>
<keyword evidence="10" id="KW-1133">Transmembrane helix</keyword>
<accession>A0ABR0VLP2</accession>
<feature type="region of interest" description="Disordered" evidence="9">
    <location>
        <begin position="383"/>
        <end position="436"/>
    </location>
</feature>
<dbReference type="PROSITE" id="PS51005">
    <property type="entry name" value="NAC"/>
    <property type="match status" value="1"/>
</dbReference>
<proteinExistence type="inferred from homology"/>
<comment type="similarity">
    <text evidence="2">Belongs to the ATP-dependent AMP-binding enzyme family.</text>
</comment>
<evidence type="ECO:0000259" key="11">
    <source>
        <dbReference type="PROSITE" id="PS51005"/>
    </source>
</evidence>
<protein>
    <recommendedName>
        <fullName evidence="11">NAC domain-containing protein</fullName>
    </recommendedName>
</protein>
<dbReference type="InterPro" id="IPR020845">
    <property type="entry name" value="AMP-binding_CS"/>
</dbReference>
<keyword evidence="10" id="KW-0812">Transmembrane</keyword>
<keyword evidence="13" id="KW-1185">Reference proteome</keyword>
<evidence type="ECO:0000256" key="1">
    <source>
        <dbReference type="ARBA" id="ARBA00004930"/>
    </source>
</evidence>
<evidence type="ECO:0000256" key="9">
    <source>
        <dbReference type="SAM" id="MobiDB-lite"/>
    </source>
</evidence>
<name>A0ABR0VLP2_REHGL</name>
<dbReference type="InterPro" id="IPR045851">
    <property type="entry name" value="AMP-bd_C_sf"/>
</dbReference>
<gene>
    <name evidence="12" type="ORF">DH2020_030132</name>
</gene>
<dbReference type="PANTHER" id="PTHR24096">
    <property type="entry name" value="LONG-CHAIN-FATTY-ACID--COA LIGASE"/>
    <property type="match status" value="1"/>
</dbReference>
<keyword evidence="6" id="KW-0238">DNA-binding</keyword>
<keyword evidence="4" id="KW-0805">Transcription regulation</keyword>
<evidence type="ECO:0000313" key="12">
    <source>
        <dbReference type="EMBL" id="KAK6136116.1"/>
    </source>
</evidence>
<dbReference type="Pfam" id="PF13193">
    <property type="entry name" value="AMP-binding_C"/>
    <property type="match status" value="1"/>
</dbReference>
<dbReference type="Proteomes" id="UP001318860">
    <property type="component" value="Unassembled WGS sequence"/>
</dbReference>
<evidence type="ECO:0000256" key="5">
    <source>
        <dbReference type="ARBA" id="ARBA00023051"/>
    </source>
</evidence>
<dbReference type="InterPro" id="IPR036093">
    <property type="entry name" value="NAC_dom_sf"/>
</dbReference>
<comment type="pathway">
    <text evidence="1">Phytoalexin biosynthesis; 3,4',5-trihydroxystilbene biosynthesis; 3,4',5-trihydroxystilbene from trans-4-coumarate: step 1/2.</text>
</comment>
<dbReference type="SUPFAM" id="SSF101941">
    <property type="entry name" value="NAC domain"/>
    <property type="match status" value="1"/>
</dbReference>
<evidence type="ECO:0000256" key="4">
    <source>
        <dbReference type="ARBA" id="ARBA00023015"/>
    </source>
</evidence>
<evidence type="ECO:0000256" key="8">
    <source>
        <dbReference type="ARBA" id="ARBA00023242"/>
    </source>
</evidence>
<dbReference type="PANTHER" id="PTHR24096:SF337">
    <property type="entry name" value="4-COUMARATE--COA LIGASE"/>
    <property type="match status" value="1"/>
</dbReference>
<evidence type="ECO:0000256" key="10">
    <source>
        <dbReference type="SAM" id="Phobius"/>
    </source>
</evidence>
<evidence type="ECO:0000256" key="3">
    <source>
        <dbReference type="ARBA" id="ARBA00022598"/>
    </source>
</evidence>
<keyword evidence="3" id="KW-0436">Ligase</keyword>
<dbReference type="InterPro" id="IPR000873">
    <property type="entry name" value="AMP-dep_synth/lig_dom"/>
</dbReference>
<keyword evidence="8" id="KW-0539">Nucleus</keyword>
<evidence type="ECO:0000256" key="2">
    <source>
        <dbReference type="ARBA" id="ARBA00006432"/>
    </source>
</evidence>
<organism evidence="12 13">
    <name type="scientific">Rehmannia glutinosa</name>
    <name type="common">Chinese foxglove</name>
    <dbReference type="NCBI Taxonomy" id="99300"/>
    <lineage>
        <taxon>Eukaryota</taxon>
        <taxon>Viridiplantae</taxon>
        <taxon>Streptophyta</taxon>
        <taxon>Embryophyta</taxon>
        <taxon>Tracheophyta</taxon>
        <taxon>Spermatophyta</taxon>
        <taxon>Magnoliopsida</taxon>
        <taxon>eudicotyledons</taxon>
        <taxon>Gunneridae</taxon>
        <taxon>Pentapetalae</taxon>
        <taxon>asterids</taxon>
        <taxon>lamiids</taxon>
        <taxon>Lamiales</taxon>
        <taxon>Orobanchaceae</taxon>
        <taxon>Rehmannieae</taxon>
        <taxon>Rehmannia</taxon>
    </lineage>
</organism>
<dbReference type="SUPFAM" id="SSF56801">
    <property type="entry name" value="Acetyl-CoA synthetase-like"/>
    <property type="match status" value="1"/>
</dbReference>
<dbReference type="Pfam" id="PF00501">
    <property type="entry name" value="AMP-binding"/>
    <property type="match status" value="1"/>
</dbReference>
<feature type="region of interest" description="Disordered" evidence="9">
    <location>
        <begin position="215"/>
        <end position="234"/>
    </location>
</feature>
<dbReference type="Pfam" id="PF02365">
    <property type="entry name" value="NAM"/>
    <property type="match status" value="1"/>
</dbReference>
<dbReference type="Gene3D" id="3.30.300.30">
    <property type="match status" value="1"/>
</dbReference>
<feature type="domain" description="NAC" evidence="11">
    <location>
        <begin position="18"/>
        <end position="161"/>
    </location>
</feature>
<dbReference type="EMBL" id="JABTTQ020001053">
    <property type="protein sequence ID" value="KAK6136116.1"/>
    <property type="molecule type" value="Genomic_DNA"/>
</dbReference>
<dbReference type="InterPro" id="IPR003441">
    <property type="entry name" value="NAC-dom"/>
</dbReference>
<feature type="compositionally biased region" description="Polar residues" evidence="9">
    <location>
        <begin position="388"/>
        <end position="405"/>
    </location>
</feature>
<sequence length="1025" mass="112883">MEMSTAGKKKSSGSSSLLAPGFRFHPTDEELVRYYLRRKVCGKGFRFDAISDIDIYKAEPWDLPSFSKLKTRDLEWYFFSMLDKKYGNGSRTNRATERGYWKTTGKDRAVYHKTQIVGMKKTLVYHSGRAPKGQRTNWVMHEYRLADLELREPALFRWKSGTGPKNGEQYGAPFVEEDWEEDELELVPKAEAAEEVDFGDDAYLDGHDLEQILGSDVPSDASPLPMNPESADGKFDEETAESVNETSKILLNAGEQYSELEQREDENLYDMHAPYSMNVRAVKHEYIGESSKSGDPDDLDYLLDEPYVDAPDDLPYGNGGFLEANDLTNPVETNTSTFDMLEEYLTFFDANDSNTQHFAYDPSLMLGTEDLISDQALLPPEELKDGTEQSSTSKEQLVNNDNDTASPADKLDSAKYESVSIRQKGESNVGQHPAPSAFAAEFPSKDAIRRLNSLSQPSSSVHVTAGMIQIRDLTTDGNGGLGKPENLNIVLSFGFSRGDDGSTNLESSLSLLQGKTTVTTLSRSCPPQRTSKIPTQPNLDTATFVLSQFPPPEQAETRVALIDSATNQRLTYAQLHRSITSLASGLYHGLGVRKGDVVLILSPNSLLYPIISLALLSIGAVITPANPLNTATEIAKQVRDSGAKLAISSPDEIHKLSLTGLPVLLTSCSEEDNQLSVEELIEKCEPIEITETKPIQSDTAAILYSSGTTGTSKGVVLTHSNFISVMRLLKWSVDVSKAQNDVFLCFIPMFHVYGLVFFGLGLFCSGTTTVLMERFDFQKMLENIQKHKVSNIPAVPPVILGLAKYNGKEYDLSSLRRVGSGAAPLSKEVADQFRDKFPWVELRPGYGLTESCGAATLFVTDEEAKARPGSSARLAPCFSAKVVDFETGLAVPPYKEGELWLKSPTVMKEYLGNEEATAATFDSDGWLKTGDLCYFDEEGYLYIVDRIKELIKHNGYQVAPAELEAILTGHPQILDAAVIPIEDEAAGQIPMAYVVRAANAELTEDQIIQFVANQIPVCGFSALKL</sequence>
<feature type="transmembrane region" description="Helical" evidence="10">
    <location>
        <begin position="750"/>
        <end position="772"/>
    </location>
</feature>
<dbReference type="Gene3D" id="2.170.150.80">
    <property type="entry name" value="NAC domain"/>
    <property type="match status" value="1"/>
</dbReference>